<feature type="transmembrane region" description="Helical" evidence="7">
    <location>
        <begin position="125"/>
        <end position="145"/>
    </location>
</feature>
<feature type="transmembrane region" description="Helical" evidence="7">
    <location>
        <begin position="6"/>
        <end position="26"/>
    </location>
</feature>
<feature type="transmembrane region" description="Helical" evidence="7">
    <location>
        <begin position="98"/>
        <end position="119"/>
    </location>
</feature>
<dbReference type="Proteomes" id="UP000244523">
    <property type="component" value="Unassembled WGS sequence"/>
</dbReference>
<dbReference type="GO" id="GO:0055085">
    <property type="term" value="P:transmembrane transport"/>
    <property type="evidence" value="ECO:0007669"/>
    <property type="project" value="InterPro"/>
</dbReference>
<evidence type="ECO:0000256" key="7">
    <source>
        <dbReference type="SAM" id="Phobius"/>
    </source>
</evidence>
<keyword evidence="6 7" id="KW-0472">Membrane</keyword>
<dbReference type="Pfam" id="PF03547">
    <property type="entry name" value="Mem_trans"/>
    <property type="match status" value="1"/>
</dbReference>
<keyword evidence="2" id="KW-0813">Transport</keyword>
<keyword evidence="4 7" id="KW-0812">Transmembrane</keyword>
<feature type="transmembrane region" description="Helical" evidence="7">
    <location>
        <begin position="227"/>
        <end position="247"/>
    </location>
</feature>
<evidence type="ECO:0000313" key="8">
    <source>
        <dbReference type="EMBL" id="PUB15580.1"/>
    </source>
</evidence>
<feature type="transmembrane region" description="Helical" evidence="7">
    <location>
        <begin position="194"/>
        <end position="215"/>
    </location>
</feature>
<keyword evidence="9" id="KW-1185">Reference proteome</keyword>
<feature type="transmembrane region" description="Helical" evidence="7">
    <location>
        <begin position="63"/>
        <end position="86"/>
    </location>
</feature>
<evidence type="ECO:0000256" key="5">
    <source>
        <dbReference type="ARBA" id="ARBA00022989"/>
    </source>
</evidence>
<name>A0A2T6KIN1_9RHOB</name>
<evidence type="ECO:0000256" key="1">
    <source>
        <dbReference type="ARBA" id="ARBA00004141"/>
    </source>
</evidence>
<evidence type="ECO:0000313" key="9">
    <source>
        <dbReference type="Proteomes" id="UP000244523"/>
    </source>
</evidence>
<feature type="transmembrane region" description="Helical" evidence="7">
    <location>
        <begin position="157"/>
        <end position="182"/>
    </location>
</feature>
<dbReference type="PANTHER" id="PTHR36838:SF3">
    <property type="entry name" value="TRANSPORTER AUXIN EFFLUX CARRIER EC FAMILY"/>
    <property type="match status" value="1"/>
</dbReference>
<organism evidence="8 9">
    <name type="scientific">Yoonia sediminilitoris</name>
    <dbReference type="NCBI Taxonomy" id="1286148"/>
    <lineage>
        <taxon>Bacteria</taxon>
        <taxon>Pseudomonadati</taxon>
        <taxon>Pseudomonadota</taxon>
        <taxon>Alphaproteobacteria</taxon>
        <taxon>Rhodobacterales</taxon>
        <taxon>Paracoccaceae</taxon>
        <taxon>Yoonia</taxon>
    </lineage>
</organism>
<comment type="caution">
    <text evidence="8">The sequence shown here is derived from an EMBL/GenBank/DDBJ whole genome shotgun (WGS) entry which is preliminary data.</text>
</comment>
<dbReference type="AlphaFoldDB" id="A0A2T6KIN1"/>
<evidence type="ECO:0000256" key="6">
    <source>
        <dbReference type="ARBA" id="ARBA00023136"/>
    </source>
</evidence>
<reference evidence="8 9" key="1">
    <citation type="submission" date="2018-04" db="EMBL/GenBank/DDBJ databases">
        <title>Genomic Encyclopedia of Archaeal and Bacterial Type Strains, Phase II (KMG-II): from individual species to whole genera.</title>
        <authorList>
            <person name="Goeker M."/>
        </authorList>
    </citation>
    <scope>NUCLEOTIDE SEQUENCE [LARGE SCALE GENOMIC DNA]</scope>
    <source>
        <strain evidence="8 9">DSM 29955</strain>
    </source>
</reference>
<dbReference type="PANTHER" id="PTHR36838">
    <property type="entry name" value="AUXIN EFFLUX CARRIER FAMILY PROTEIN"/>
    <property type="match status" value="1"/>
</dbReference>
<dbReference type="GO" id="GO:0016020">
    <property type="term" value="C:membrane"/>
    <property type="evidence" value="ECO:0007669"/>
    <property type="project" value="UniProtKB-SubCell"/>
</dbReference>
<feature type="transmembrane region" description="Helical" evidence="7">
    <location>
        <begin position="286"/>
        <end position="306"/>
    </location>
</feature>
<evidence type="ECO:0000256" key="2">
    <source>
        <dbReference type="ARBA" id="ARBA00022448"/>
    </source>
</evidence>
<accession>A0A2T6KIN1</accession>
<evidence type="ECO:0000256" key="4">
    <source>
        <dbReference type="ARBA" id="ARBA00022692"/>
    </source>
</evidence>
<dbReference type="RefSeq" id="WP_108386249.1">
    <property type="nucleotide sequence ID" value="NZ_QBUD01000004.1"/>
</dbReference>
<sequence>MWEIFLKTLPFFMLIGVGYGAGRTRFFSPEATAHLTKFIFYFALSAMLFRFSANLALADILNWPFVLAYLSACAVVYVIATVVAIWRGVSVAEAAIEAQCSVIGNAGFLGIPMLALLLGEAAVGPILLVLAVDLIVFGSLVVILITGSRDGRMSPRILATIGLGLVTNPMIVAITLGLVASAYAVPIPAPINEFLTLLGAAATPGALFAIGASLATKSAERMAVAGWLSFCKLILHPAAAAFMSLYVFDIDPYAAGVMIAAASLPVAGNVYMIAQHYGVAPARVSASILISTAISVLTISLVIAWVTSF</sequence>
<comment type="subcellular location">
    <subcellularLocation>
        <location evidence="1">Membrane</location>
        <topology evidence="1">Multi-pass membrane protein</topology>
    </subcellularLocation>
</comment>
<evidence type="ECO:0000256" key="3">
    <source>
        <dbReference type="ARBA" id="ARBA00022475"/>
    </source>
</evidence>
<protein>
    <recommendedName>
        <fullName evidence="10">Malate transporter</fullName>
    </recommendedName>
</protein>
<keyword evidence="5 7" id="KW-1133">Transmembrane helix</keyword>
<feature type="transmembrane region" description="Helical" evidence="7">
    <location>
        <begin position="38"/>
        <end position="57"/>
    </location>
</feature>
<gene>
    <name evidence="8" type="ORF">C8N45_104200</name>
</gene>
<dbReference type="InterPro" id="IPR004776">
    <property type="entry name" value="Mem_transp_PIN-like"/>
</dbReference>
<evidence type="ECO:0008006" key="10">
    <source>
        <dbReference type="Google" id="ProtNLM"/>
    </source>
</evidence>
<keyword evidence="3" id="KW-1003">Cell membrane</keyword>
<dbReference type="EMBL" id="QBUD01000004">
    <property type="protein sequence ID" value="PUB15580.1"/>
    <property type="molecule type" value="Genomic_DNA"/>
</dbReference>
<dbReference type="OrthoDB" id="7329340at2"/>
<feature type="transmembrane region" description="Helical" evidence="7">
    <location>
        <begin position="253"/>
        <end position="274"/>
    </location>
</feature>
<proteinExistence type="predicted"/>